<evidence type="ECO:0000256" key="7">
    <source>
        <dbReference type="ARBA" id="ARBA00022853"/>
    </source>
</evidence>
<feature type="region of interest" description="Disordered" evidence="11">
    <location>
        <begin position="88"/>
        <end position="115"/>
    </location>
</feature>
<comment type="subcellular location">
    <subcellularLocation>
        <location evidence="1">Nucleus</location>
    </subcellularLocation>
</comment>
<evidence type="ECO:0000259" key="12">
    <source>
        <dbReference type="Pfam" id="PF08123"/>
    </source>
</evidence>
<dbReference type="SMART" id="SM00726">
    <property type="entry name" value="UIM"/>
    <property type="match status" value="2"/>
</dbReference>
<dbReference type="Proteomes" id="UP001363151">
    <property type="component" value="Unassembled WGS sequence"/>
</dbReference>
<feature type="compositionally biased region" description="Basic and acidic residues" evidence="11">
    <location>
        <begin position="93"/>
        <end position="103"/>
    </location>
</feature>
<evidence type="ECO:0000313" key="13">
    <source>
        <dbReference type="EMBL" id="KAK7233113.1"/>
    </source>
</evidence>
<dbReference type="EC" id="2.1.1.360" evidence="2"/>
<comment type="catalytic activity">
    <reaction evidence="10">
        <text>L-lysyl(79)-[histone H3] + 3 S-adenosyl-L-methionine = N(6),N(6),N(6)-trimethyl-L-lysyl(79)-[histone H3] + 3 S-adenosyl-L-homocysteine + 3 H(+)</text>
        <dbReference type="Rhea" id="RHEA:60328"/>
        <dbReference type="Rhea" id="RHEA-COMP:15549"/>
        <dbReference type="Rhea" id="RHEA-COMP:15552"/>
        <dbReference type="ChEBI" id="CHEBI:15378"/>
        <dbReference type="ChEBI" id="CHEBI:29969"/>
        <dbReference type="ChEBI" id="CHEBI:57856"/>
        <dbReference type="ChEBI" id="CHEBI:59789"/>
        <dbReference type="ChEBI" id="CHEBI:61961"/>
        <dbReference type="EC" id="2.1.1.360"/>
    </reaction>
</comment>
<dbReference type="Gene3D" id="3.40.50.150">
    <property type="entry name" value="Vaccinia Virus protein VP39"/>
    <property type="match status" value="1"/>
</dbReference>
<keyword evidence="13" id="KW-0813">Transport</keyword>
<dbReference type="InterPro" id="IPR003903">
    <property type="entry name" value="UIM_dom"/>
</dbReference>
<dbReference type="EMBL" id="JBBJCI010000364">
    <property type="protein sequence ID" value="KAK7233113.1"/>
    <property type="molecule type" value="Genomic_DNA"/>
</dbReference>
<keyword evidence="4" id="KW-0489">Methyltransferase</keyword>
<keyword evidence="5" id="KW-0808">Transferase</keyword>
<evidence type="ECO:0000256" key="6">
    <source>
        <dbReference type="ARBA" id="ARBA00022691"/>
    </source>
</evidence>
<evidence type="ECO:0000256" key="10">
    <source>
        <dbReference type="ARBA" id="ARBA00047770"/>
    </source>
</evidence>
<reference evidence="13 14" key="1">
    <citation type="submission" date="2024-03" db="EMBL/GenBank/DDBJ databases">
        <title>Aureococcus anophagefferens CCMP1851 and Kratosvirus quantuckense: Draft genome of a second virus-susceptible host strain in the model system.</title>
        <authorList>
            <person name="Chase E."/>
            <person name="Truchon A.R."/>
            <person name="Schepens W."/>
            <person name="Wilhelm S.W."/>
        </authorList>
    </citation>
    <scope>NUCLEOTIDE SEQUENCE [LARGE SCALE GENOMIC DNA]</scope>
    <source>
        <strain evidence="13 14">CCMP1851</strain>
    </source>
</reference>
<feature type="domain" description="DOT1" evidence="12">
    <location>
        <begin position="194"/>
        <end position="345"/>
    </location>
</feature>
<feature type="region of interest" description="Disordered" evidence="11">
    <location>
        <begin position="1"/>
        <end position="28"/>
    </location>
</feature>
<evidence type="ECO:0000256" key="8">
    <source>
        <dbReference type="ARBA" id="ARBA00023242"/>
    </source>
</evidence>
<protein>
    <recommendedName>
        <fullName evidence="3">Histone-lysine N-methyltransferase, H3 lysine-79 specific</fullName>
        <ecNumber evidence="2">2.1.1.360</ecNumber>
    </recommendedName>
    <alternativeName>
        <fullName evidence="9">Histone H3-K79 methyltransferase</fullName>
    </alternativeName>
</protein>
<evidence type="ECO:0000256" key="4">
    <source>
        <dbReference type="ARBA" id="ARBA00022603"/>
    </source>
</evidence>
<dbReference type="PANTHER" id="PTHR21451:SF0">
    <property type="entry name" value="HISTONE-LYSINE N-METHYLTRANSFERASE, H3 LYSINE-79 SPECIFIC"/>
    <property type="match status" value="1"/>
</dbReference>
<evidence type="ECO:0000256" key="5">
    <source>
        <dbReference type="ARBA" id="ARBA00022679"/>
    </source>
</evidence>
<dbReference type="InterPro" id="IPR025789">
    <property type="entry name" value="DOT1_dom"/>
</dbReference>
<feature type="compositionally biased region" description="Polar residues" evidence="11">
    <location>
        <begin position="10"/>
        <end position="26"/>
    </location>
</feature>
<proteinExistence type="predicted"/>
<evidence type="ECO:0000256" key="2">
    <source>
        <dbReference type="ARBA" id="ARBA00012190"/>
    </source>
</evidence>
<name>A0ABR1FLP7_AURAN</name>
<dbReference type="Pfam" id="PF08123">
    <property type="entry name" value="DOT1"/>
    <property type="match status" value="1"/>
</dbReference>
<dbReference type="CDD" id="cd02440">
    <property type="entry name" value="AdoMet_MTases"/>
    <property type="match status" value="1"/>
</dbReference>
<evidence type="ECO:0000256" key="3">
    <source>
        <dbReference type="ARBA" id="ARBA00020987"/>
    </source>
</evidence>
<sequence>MPPSRAMLTSAISSPRQAASGTSRPQSAWRRVVREVPGFCAPRPEARQEGIARRAADGLVRVGAVEDDAALRQSAQESEEDQLARILAESEETERAEKRRRLEAQASQESEEDQLARILAESAATAEAEARARAEALRRADDERKPLTTAEFVALWRATEEGTGVAMTDIEAGTLVRTGNAAGSVSGATQDKAQYGRLFFGATRTVAELTNLKASEVFVDIGCGVGNATMQMACTVGCEARGIELMPDRHIVGHEHMWPALQHAIGERDGPPPKVGEVVLRQADLADPAIAEFLSSADVAFVNNYNEIFGARSCKHGERSLDEHVARVFACMKPGSRMVTFHPLALGMDAEKVNEVRRDRGLAPSADASFFTKAQSTLAPGPTAWAPRGEDVVSWSDGPIKAYLYTRTAQSLEKACFLCTNRKCVGKDIPTAFVNEESLDLVTECIFCGESRRPAERDRGESRRG</sequence>
<evidence type="ECO:0000256" key="1">
    <source>
        <dbReference type="ARBA" id="ARBA00004123"/>
    </source>
</evidence>
<accession>A0ABR1FLP7</accession>
<evidence type="ECO:0000256" key="11">
    <source>
        <dbReference type="SAM" id="MobiDB-lite"/>
    </source>
</evidence>
<keyword evidence="7" id="KW-0156">Chromatin regulator</keyword>
<dbReference type="PANTHER" id="PTHR21451">
    <property type="entry name" value="HISTONE H3 METHYLTRANSFERASE"/>
    <property type="match status" value="1"/>
</dbReference>
<dbReference type="InterPro" id="IPR030445">
    <property type="entry name" value="H3-K79_meTrfase"/>
</dbReference>
<evidence type="ECO:0000256" key="9">
    <source>
        <dbReference type="ARBA" id="ARBA00029821"/>
    </source>
</evidence>
<evidence type="ECO:0000313" key="14">
    <source>
        <dbReference type="Proteomes" id="UP001363151"/>
    </source>
</evidence>
<keyword evidence="8" id="KW-0539">Nucleus</keyword>
<keyword evidence="14" id="KW-1185">Reference proteome</keyword>
<dbReference type="InterPro" id="IPR029063">
    <property type="entry name" value="SAM-dependent_MTases_sf"/>
</dbReference>
<comment type="caution">
    <text evidence="13">The sequence shown here is derived from an EMBL/GenBank/DDBJ whole genome shotgun (WGS) entry which is preliminary data.</text>
</comment>
<dbReference type="SUPFAM" id="SSF53335">
    <property type="entry name" value="S-adenosyl-L-methionine-dependent methyltransferases"/>
    <property type="match status" value="1"/>
</dbReference>
<keyword evidence="6" id="KW-0949">S-adenosyl-L-methionine</keyword>
<gene>
    <name evidence="13" type="ORF">SO694_000392102</name>
</gene>
<organism evidence="13 14">
    <name type="scientific">Aureococcus anophagefferens</name>
    <name type="common">Harmful bloom alga</name>
    <dbReference type="NCBI Taxonomy" id="44056"/>
    <lineage>
        <taxon>Eukaryota</taxon>
        <taxon>Sar</taxon>
        <taxon>Stramenopiles</taxon>
        <taxon>Ochrophyta</taxon>
        <taxon>Pelagophyceae</taxon>
        <taxon>Pelagomonadales</taxon>
        <taxon>Pelagomonadaceae</taxon>
        <taxon>Aureococcus</taxon>
    </lineage>
</organism>
<keyword evidence="13" id="KW-0762">Sugar transport</keyword>